<organism evidence="6 7">
    <name type="scientific">Rhizobium altiplani</name>
    <dbReference type="NCBI Taxonomy" id="1864509"/>
    <lineage>
        <taxon>Bacteria</taxon>
        <taxon>Pseudomonadati</taxon>
        <taxon>Pseudomonadota</taxon>
        <taxon>Alphaproteobacteria</taxon>
        <taxon>Hyphomicrobiales</taxon>
        <taxon>Rhizobiaceae</taxon>
        <taxon>Rhizobium/Agrobacterium group</taxon>
        <taxon>Rhizobium</taxon>
    </lineage>
</organism>
<keyword evidence="1" id="KW-1003">Cell membrane</keyword>
<evidence type="ECO:0000256" key="1">
    <source>
        <dbReference type="ARBA" id="ARBA00022475"/>
    </source>
</evidence>
<sequence length="69" mass="7712">MRPDIDIYGVFLPTLGAIAFAAYLLNAILRSALAYVGFYRLVWHRPLFDTAMYFCLLGAIALSLNKVSL</sequence>
<evidence type="ECO:0000256" key="3">
    <source>
        <dbReference type="ARBA" id="ARBA00022989"/>
    </source>
</evidence>
<keyword evidence="2 5" id="KW-0812">Transmembrane</keyword>
<comment type="caution">
    <text evidence="6">The sequence shown here is derived from an EMBL/GenBank/DDBJ whole genome shotgun (WGS) entry which is preliminary data.</text>
</comment>
<dbReference type="RefSeq" id="WP_018116956.1">
    <property type="nucleotide sequence ID" value="NZ_LNCD01000148.1"/>
</dbReference>
<evidence type="ECO:0000313" key="7">
    <source>
        <dbReference type="Proteomes" id="UP000068164"/>
    </source>
</evidence>
<gene>
    <name evidence="6" type="ORF">AS026_25840</name>
</gene>
<keyword evidence="7" id="KW-1185">Reference proteome</keyword>
<protein>
    <recommendedName>
        <fullName evidence="8">Protein AaeX</fullName>
    </recommendedName>
</protein>
<dbReference type="Proteomes" id="UP000068164">
    <property type="component" value="Unassembled WGS sequence"/>
</dbReference>
<evidence type="ECO:0000256" key="2">
    <source>
        <dbReference type="ARBA" id="ARBA00022692"/>
    </source>
</evidence>
<feature type="transmembrane region" description="Helical" evidence="5">
    <location>
        <begin position="7"/>
        <end position="26"/>
    </location>
</feature>
<dbReference type="OrthoDB" id="7021192at2"/>
<accession>A0A120FDX6</accession>
<evidence type="ECO:0008006" key="8">
    <source>
        <dbReference type="Google" id="ProtNLM"/>
    </source>
</evidence>
<keyword evidence="4 5" id="KW-0472">Membrane</keyword>
<evidence type="ECO:0000256" key="4">
    <source>
        <dbReference type="ARBA" id="ARBA00023136"/>
    </source>
</evidence>
<evidence type="ECO:0000256" key="5">
    <source>
        <dbReference type="SAM" id="Phobius"/>
    </source>
</evidence>
<evidence type="ECO:0000313" key="6">
    <source>
        <dbReference type="EMBL" id="KWV40352.1"/>
    </source>
</evidence>
<dbReference type="InterPro" id="IPR012451">
    <property type="entry name" value="DUF1656"/>
</dbReference>
<dbReference type="EMBL" id="LNCD01000148">
    <property type="protein sequence ID" value="KWV40352.1"/>
    <property type="molecule type" value="Genomic_DNA"/>
</dbReference>
<name>A0A120FDX6_9HYPH</name>
<proteinExistence type="predicted"/>
<reference evidence="6 7" key="1">
    <citation type="submission" date="2015-11" db="EMBL/GenBank/DDBJ databases">
        <title>Draft Genome Sequence of the Strain BR 10423 (Rhizobium sp.) isolated from nodules of Mimosa pudica.</title>
        <authorList>
            <person name="Barauna A.C."/>
            <person name="Zilli J.E."/>
            <person name="Simoes-Araujo J.L."/>
            <person name="Reis V.M."/>
            <person name="James E.K."/>
            <person name="Reis F.B.Jr."/>
            <person name="Rouws L.F."/>
            <person name="Passos S.R."/>
            <person name="Gois S.R."/>
        </authorList>
    </citation>
    <scope>NUCLEOTIDE SEQUENCE [LARGE SCALE GENOMIC DNA]</scope>
    <source>
        <strain evidence="6 7">BR10423</strain>
    </source>
</reference>
<dbReference type="Pfam" id="PF07869">
    <property type="entry name" value="DUF1656"/>
    <property type="match status" value="1"/>
</dbReference>
<dbReference type="AlphaFoldDB" id="A0A120FDX6"/>
<keyword evidence="3 5" id="KW-1133">Transmembrane helix</keyword>
<feature type="transmembrane region" description="Helical" evidence="5">
    <location>
        <begin position="46"/>
        <end position="64"/>
    </location>
</feature>